<dbReference type="GO" id="GO:0003824">
    <property type="term" value="F:catalytic activity"/>
    <property type="evidence" value="ECO:0007669"/>
    <property type="project" value="InterPro"/>
</dbReference>
<dbReference type="eggNOG" id="arCOG04155">
    <property type="taxonomic scope" value="Archaea"/>
</dbReference>
<protein>
    <submittedName>
        <fullName evidence="1">Uncharacterized protein</fullName>
    </submittedName>
</protein>
<dbReference type="InParanoid" id="D9PZT5"/>
<dbReference type="AlphaFoldDB" id="D9PZT5"/>
<dbReference type="STRING" id="666510.ASAC_0165"/>
<dbReference type="HOGENOM" id="CLU_835761_0_0_2"/>
<dbReference type="RefSeq" id="WP_013266085.1">
    <property type="nucleotide sequence ID" value="NC_014374.1"/>
</dbReference>
<dbReference type="Proteomes" id="UP000000346">
    <property type="component" value="Chromosome"/>
</dbReference>
<evidence type="ECO:0000313" key="1">
    <source>
        <dbReference type="EMBL" id="ADL18573.1"/>
    </source>
</evidence>
<proteinExistence type="predicted"/>
<evidence type="ECO:0000313" key="2">
    <source>
        <dbReference type="Proteomes" id="UP000000346"/>
    </source>
</evidence>
<dbReference type="GeneID" id="9498379"/>
<dbReference type="OrthoDB" id="84708at2157"/>
<dbReference type="KEGG" id="asc:ASAC_0165"/>
<dbReference type="GO" id="GO:0006281">
    <property type="term" value="P:DNA repair"/>
    <property type="evidence" value="ECO:0007669"/>
    <property type="project" value="InterPro"/>
</dbReference>
<keyword evidence="2" id="KW-1185">Reference proteome</keyword>
<dbReference type="InterPro" id="IPR023170">
    <property type="entry name" value="HhH_base_excis_C"/>
</dbReference>
<sequence length="332" mass="37801">MKVEVNRDRAGELGRLIAKAVSRLRPDTFEDPRYYPPRGTPRRDVMAYFLVMVAMDHRLSRGRRQYEAEVNGERFHGADLLYRLGSRLFADDPGFFTAERLAKVTEEDVLRWLTVDRARPPDARVRAELLRDLGLKLKAIFDGDPYRLILDSGGYLRRGVAQGFIDLLKVFKAYQDPVEKKAFLLAKFIERREVVIFQDPQNKEVPVDNHLTRIALRTGIVDVDPNTLELIAAGHPFRPQEDVMLRLAVREAYRLVAQAAGVDPFIMDDFLWSFGRSCCTFEGPSCASGCSAKCSSFGGCDSGECILAPACRARAERLYLVPEHSFMDTWWY</sequence>
<reference evidence="1 2" key="1">
    <citation type="journal article" date="2010" name="Appl. Environ. Microbiol.">
        <title>The genome sequence of the crenarchaeon Acidilobus saccharovorans supports a new order, Acidilobales, and suggests an important ecological role in terrestrial acidic hot springs.</title>
        <authorList>
            <person name="Mardanov A.V."/>
            <person name="Svetlitchnyi V.A."/>
            <person name="Beletsky A.V."/>
            <person name="Prokofeva M.I."/>
            <person name="Bonch-Osmolovskaya E.A."/>
            <person name="Ravin N.V."/>
            <person name="Skryabin K.G."/>
        </authorList>
    </citation>
    <scope>NUCLEOTIDE SEQUENCE [LARGE SCALE GENOMIC DNA]</scope>
    <source>
        <strain evidence="2">DSM 16705 / JCM 18335 / VKM B-2471 / 345-15</strain>
    </source>
</reference>
<accession>D9PZT5</accession>
<dbReference type="SUPFAM" id="SSF48150">
    <property type="entry name" value="DNA-glycosylase"/>
    <property type="match status" value="1"/>
</dbReference>
<organism evidence="1 2">
    <name type="scientific">Acidilobus saccharovorans (strain DSM 16705 / JCM 18335 / VKM B-2471 / 345-15)</name>
    <dbReference type="NCBI Taxonomy" id="666510"/>
    <lineage>
        <taxon>Archaea</taxon>
        <taxon>Thermoproteota</taxon>
        <taxon>Thermoprotei</taxon>
        <taxon>Acidilobales</taxon>
        <taxon>Acidilobaceae</taxon>
        <taxon>Acidilobus</taxon>
    </lineage>
</organism>
<dbReference type="EMBL" id="CP001742">
    <property type="protein sequence ID" value="ADL18573.1"/>
    <property type="molecule type" value="Genomic_DNA"/>
</dbReference>
<dbReference type="Gene3D" id="1.10.1670.10">
    <property type="entry name" value="Helix-hairpin-Helix base-excision DNA repair enzymes (C-terminal)"/>
    <property type="match status" value="1"/>
</dbReference>
<dbReference type="InterPro" id="IPR011257">
    <property type="entry name" value="DNA_glycosylase"/>
</dbReference>
<name>D9PZT5_ACIS3</name>
<gene>
    <name evidence="1" type="ordered locus">ASAC_0165</name>
</gene>